<evidence type="ECO:0000256" key="2">
    <source>
        <dbReference type="ARBA" id="ARBA00022472"/>
    </source>
</evidence>
<dbReference type="InterPro" id="IPR003690">
    <property type="entry name" value="MTERF"/>
</dbReference>
<comment type="similarity">
    <text evidence="1">Belongs to the mTERF family.</text>
</comment>
<keyword evidence="2" id="KW-0805">Transcription regulation</keyword>
<dbReference type="GO" id="GO:0003676">
    <property type="term" value="F:nucleic acid binding"/>
    <property type="evidence" value="ECO:0007669"/>
    <property type="project" value="InterPro"/>
</dbReference>
<accession>A0A9D5BY12</accession>
<dbReference type="Pfam" id="PF02536">
    <property type="entry name" value="mTERF"/>
    <property type="match status" value="1"/>
</dbReference>
<organism evidence="4 5">
    <name type="scientific">Dioscorea zingiberensis</name>
    <dbReference type="NCBI Taxonomy" id="325984"/>
    <lineage>
        <taxon>Eukaryota</taxon>
        <taxon>Viridiplantae</taxon>
        <taxon>Streptophyta</taxon>
        <taxon>Embryophyta</taxon>
        <taxon>Tracheophyta</taxon>
        <taxon>Spermatophyta</taxon>
        <taxon>Magnoliopsida</taxon>
        <taxon>Liliopsida</taxon>
        <taxon>Dioscoreales</taxon>
        <taxon>Dioscoreaceae</taxon>
        <taxon>Dioscorea</taxon>
    </lineage>
</organism>
<dbReference type="AlphaFoldDB" id="A0A9D5BY12"/>
<name>A0A9D5BY12_9LILI</name>
<protein>
    <submittedName>
        <fullName evidence="4">Uncharacterized protein</fullName>
    </submittedName>
</protein>
<dbReference type="Gene3D" id="1.25.70.10">
    <property type="entry name" value="Transcription termination factor 3, mitochondrial"/>
    <property type="match status" value="1"/>
</dbReference>
<keyword evidence="2" id="KW-0804">Transcription</keyword>
<dbReference type="EMBL" id="JAGGNH010000009">
    <property type="protein sequence ID" value="KAJ0962976.1"/>
    <property type="molecule type" value="Genomic_DNA"/>
</dbReference>
<gene>
    <name evidence="4" type="ORF">J5N97_028098</name>
</gene>
<proteinExistence type="inferred from homology"/>
<evidence type="ECO:0000256" key="1">
    <source>
        <dbReference type="ARBA" id="ARBA00007692"/>
    </source>
</evidence>
<keyword evidence="5" id="KW-1185">Reference proteome</keyword>
<evidence type="ECO:0000256" key="3">
    <source>
        <dbReference type="ARBA" id="ARBA00022946"/>
    </source>
</evidence>
<evidence type="ECO:0000313" key="5">
    <source>
        <dbReference type="Proteomes" id="UP001085076"/>
    </source>
</evidence>
<dbReference type="SMART" id="SM00733">
    <property type="entry name" value="Mterf"/>
    <property type="match status" value="2"/>
</dbReference>
<keyword evidence="2" id="KW-0806">Transcription termination</keyword>
<dbReference type="GO" id="GO:0006353">
    <property type="term" value="P:DNA-templated transcription termination"/>
    <property type="evidence" value="ECO:0007669"/>
    <property type="project" value="UniProtKB-KW"/>
</dbReference>
<keyword evidence="3" id="KW-0809">Transit peptide</keyword>
<sequence length="115" mass="13349">MGYSVERRLLRRQARVQEYKFVAANARKRLMVVAGYPPVLIKSIKNSLEPRLEFLVEVMGRGIGEVVGYPEFFGHGLNKSLEFRQKLLMKRNIHCSLSEMLDCNKKRFIVKFGIC</sequence>
<reference evidence="4" key="2">
    <citation type="journal article" date="2022" name="Hortic Res">
        <title>The genome of Dioscorea zingiberensis sheds light on the biosynthesis, origin and evolution of the medicinally important diosgenin saponins.</title>
        <authorList>
            <person name="Li Y."/>
            <person name="Tan C."/>
            <person name="Li Z."/>
            <person name="Guo J."/>
            <person name="Li S."/>
            <person name="Chen X."/>
            <person name="Wang C."/>
            <person name="Dai X."/>
            <person name="Yang H."/>
            <person name="Song W."/>
            <person name="Hou L."/>
            <person name="Xu J."/>
            <person name="Tong Z."/>
            <person name="Xu A."/>
            <person name="Yuan X."/>
            <person name="Wang W."/>
            <person name="Yang Q."/>
            <person name="Chen L."/>
            <person name="Sun Z."/>
            <person name="Wang K."/>
            <person name="Pan B."/>
            <person name="Chen J."/>
            <person name="Bao Y."/>
            <person name="Liu F."/>
            <person name="Qi X."/>
            <person name="Gang D.R."/>
            <person name="Wen J."/>
            <person name="Li J."/>
        </authorList>
    </citation>
    <scope>NUCLEOTIDE SEQUENCE</scope>
    <source>
        <strain evidence="4">Dzin_1.0</strain>
    </source>
</reference>
<comment type="caution">
    <text evidence="4">The sequence shown here is derived from an EMBL/GenBank/DDBJ whole genome shotgun (WGS) entry which is preliminary data.</text>
</comment>
<dbReference type="InterPro" id="IPR038538">
    <property type="entry name" value="MTERF_sf"/>
</dbReference>
<dbReference type="OrthoDB" id="637682at2759"/>
<dbReference type="Proteomes" id="UP001085076">
    <property type="component" value="Miscellaneous, Linkage group lg09"/>
</dbReference>
<reference evidence="4" key="1">
    <citation type="submission" date="2021-03" db="EMBL/GenBank/DDBJ databases">
        <authorList>
            <person name="Li Z."/>
            <person name="Yang C."/>
        </authorList>
    </citation>
    <scope>NUCLEOTIDE SEQUENCE</scope>
    <source>
        <strain evidence="4">Dzin_1.0</strain>
        <tissue evidence="4">Leaf</tissue>
    </source>
</reference>
<evidence type="ECO:0000313" key="4">
    <source>
        <dbReference type="EMBL" id="KAJ0962976.1"/>
    </source>
</evidence>